<accession>A0A0D2P090</accession>
<reference evidence="4" key="1">
    <citation type="submission" date="2014-04" db="EMBL/GenBank/DDBJ databases">
        <title>Evolutionary Origins and Diversification of the Mycorrhizal Mutualists.</title>
        <authorList>
            <consortium name="DOE Joint Genome Institute"/>
            <consortium name="Mycorrhizal Genomics Consortium"/>
            <person name="Kohler A."/>
            <person name="Kuo A."/>
            <person name="Nagy L.G."/>
            <person name="Floudas D."/>
            <person name="Copeland A."/>
            <person name="Barry K.W."/>
            <person name="Cichocki N."/>
            <person name="Veneault-Fourrey C."/>
            <person name="LaButti K."/>
            <person name="Lindquist E.A."/>
            <person name="Lipzen A."/>
            <person name="Lundell T."/>
            <person name="Morin E."/>
            <person name="Murat C."/>
            <person name="Riley R."/>
            <person name="Ohm R."/>
            <person name="Sun H."/>
            <person name="Tunlid A."/>
            <person name="Henrissat B."/>
            <person name="Grigoriev I.V."/>
            <person name="Hibbett D.S."/>
            <person name="Martin F."/>
        </authorList>
    </citation>
    <scope>NUCLEOTIDE SEQUENCE [LARGE SCALE GENOMIC DNA]</scope>
    <source>
        <strain evidence="4">FD-334 SS-4</strain>
    </source>
</reference>
<evidence type="ECO:0000256" key="2">
    <source>
        <dbReference type="SAM" id="SignalP"/>
    </source>
</evidence>
<keyword evidence="4" id="KW-1185">Reference proteome</keyword>
<evidence type="ECO:0000313" key="3">
    <source>
        <dbReference type="EMBL" id="KJA22126.1"/>
    </source>
</evidence>
<name>A0A0D2P090_HYPSF</name>
<dbReference type="EMBL" id="KN817552">
    <property type="protein sequence ID" value="KJA22126.1"/>
    <property type="molecule type" value="Genomic_DNA"/>
</dbReference>
<evidence type="ECO:0000313" key="4">
    <source>
        <dbReference type="Proteomes" id="UP000054270"/>
    </source>
</evidence>
<protein>
    <submittedName>
        <fullName evidence="3">Uncharacterized protein</fullName>
    </submittedName>
</protein>
<keyword evidence="2" id="KW-0732">Signal</keyword>
<sequence length="178" mass="19283">MYSIRLISLAVVLFGSLVANAAVAPHHVNPGSVFVAKPLHFDPPHPGHSVSSGQRNHPVIALSHPDHDGWVPVVAVSHNHPAHMGETHAASHYDKHTYAAGHGEFSPGSRIAVGAPTHVHVSNLNPINIESGMPHTLHHHDTHNLKEAVYHATGSGHHYDNDPHPVAPPPWRQPQNWQ</sequence>
<dbReference type="STRING" id="945553.A0A0D2P090"/>
<gene>
    <name evidence="3" type="ORF">HYPSUDRAFT_67227</name>
</gene>
<dbReference type="OrthoDB" id="3095139at2759"/>
<proteinExistence type="predicted"/>
<dbReference type="Proteomes" id="UP000054270">
    <property type="component" value="Unassembled WGS sequence"/>
</dbReference>
<dbReference type="AlphaFoldDB" id="A0A0D2P090"/>
<feature type="signal peptide" evidence="2">
    <location>
        <begin position="1"/>
        <end position="21"/>
    </location>
</feature>
<evidence type="ECO:0000256" key="1">
    <source>
        <dbReference type="SAM" id="MobiDB-lite"/>
    </source>
</evidence>
<organism evidence="3 4">
    <name type="scientific">Hypholoma sublateritium (strain FD-334 SS-4)</name>
    <dbReference type="NCBI Taxonomy" id="945553"/>
    <lineage>
        <taxon>Eukaryota</taxon>
        <taxon>Fungi</taxon>
        <taxon>Dikarya</taxon>
        <taxon>Basidiomycota</taxon>
        <taxon>Agaricomycotina</taxon>
        <taxon>Agaricomycetes</taxon>
        <taxon>Agaricomycetidae</taxon>
        <taxon>Agaricales</taxon>
        <taxon>Agaricineae</taxon>
        <taxon>Strophariaceae</taxon>
        <taxon>Hypholoma</taxon>
    </lineage>
</organism>
<feature type="region of interest" description="Disordered" evidence="1">
    <location>
        <begin position="153"/>
        <end position="178"/>
    </location>
</feature>
<feature type="chain" id="PRO_5002260196" evidence="2">
    <location>
        <begin position="22"/>
        <end position="178"/>
    </location>
</feature>